<evidence type="ECO:0000313" key="7">
    <source>
        <dbReference type="Proteomes" id="UP000295325"/>
    </source>
</evidence>
<dbReference type="PROSITE" id="PS50042">
    <property type="entry name" value="CNMP_BINDING_3"/>
    <property type="match status" value="1"/>
</dbReference>
<evidence type="ECO:0000259" key="5">
    <source>
        <dbReference type="PROSITE" id="PS51063"/>
    </source>
</evidence>
<sequence>MFEKWLKKLSSCILFKEMSADDINAIFHCMNPKVKCYRKNDNIVISGEKLEEIGIILFGQATVFKENAAGDRVIMSVIGPGEMFGEIAAFSGIGVWPATVMAQGQCEVMFIPHEKIAKRCETSCASHSILISNMLSIISEKAYMLNRKVEYLTIRSIRGKISAYFLEQYKKAGTAVIRMPLNRNELADFLNVSRPSLSREMCRMRDEGIIEFHRESVKIKDIEALKRIVR</sequence>
<dbReference type="GO" id="GO:0003677">
    <property type="term" value="F:DNA binding"/>
    <property type="evidence" value="ECO:0007669"/>
    <property type="project" value="UniProtKB-KW"/>
</dbReference>
<dbReference type="SUPFAM" id="SSF46785">
    <property type="entry name" value="Winged helix' DNA-binding domain"/>
    <property type="match status" value="1"/>
</dbReference>
<dbReference type="InterPro" id="IPR036390">
    <property type="entry name" value="WH_DNA-bd_sf"/>
</dbReference>
<evidence type="ECO:0000256" key="3">
    <source>
        <dbReference type="ARBA" id="ARBA00023163"/>
    </source>
</evidence>
<accession>A0A4R7KTT4</accession>
<dbReference type="InterPro" id="IPR012318">
    <property type="entry name" value="HTH_CRP"/>
</dbReference>
<dbReference type="Gene3D" id="2.60.120.10">
    <property type="entry name" value="Jelly Rolls"/>
    <property type="match status" value="1"/>
</dbReference>
<dbReference type="PANTHER" id="PTHR24567:SF58">
    <property type="entry name" value="CYCLIC AMP-BINDING REGULATORY PROTEIN"/>
    <property type="match status" value="1"/>
</dbReference>
<feature type="domain" description="HTH crp-type" evidence="5">
    <location>
        <begin position="155"/>
        <end position="223"/>
    </location>
</feature>
<keyword evidence="7" id="KW-1185">Reference proteome</keyword>
<dbReference type="InterPro" id="IPR018490">
    <property type="entry name" value="cNMP-bd_dom_sf"/>
</dbReference>
<evidence type="ECO:0000256" key="2">
    <source>
        <dbReference type="ARBA" id="ARBA00023125"/>
    </source>
</evidence>
<gene>
    <name evidence="6" type="ORF">EDD71_10733</name>
</gene>
<dbReference type="Pfam" id="PF00027">
    <property type="entry name" value="cNMP_binding"/>
    <property type="match status" value="1"/>
</dbReference>
<keyword evidence="1" id="KW-0805">Transcription regulation</keyword>
<feature type="domain" description="Cyclic nucleotide-binding" evidence="4">
    <location>
        <begin position="14"/>
        <end position="111"/>
    </location>
</feature>
<dbReference type="SMART" id="SM00419">
    <property type="entry name" value="HTH_CRP"/>
    <property type="match status" value="1"/>
</dbReference>
<proteinExistence type="predicted"/>
<dbReference type="CDD" id="cd00038">
    <property type="entry name" value="CAP_ED"/>
    <property type="match status" value="1"/>
</dbReference>
<dbReference type="InterPro" id="IPR050397">
    <property type="entry name" value="Env_Response_Regulators"/>
</dbReference>
<dbReference type="Proteomes" id="UP000295325">
    <property type="component" value="Unassembled WGS sequence"/>
</dbReference>
<evidence type="ECO:0000313" key="6">
    <source>
        <dbReference type="EMBL" id="TDT61308.1"/>
    </source>
</evidence>
<dbReference type="SMART" id="SM00100">
    <property type="entry name" value="cNMP"/>
    <property type="match status" value="1"/>
</dbReference>
<dbReference type="PANTHER" id="PTHR24567">
    <property type="entry name" value="CRP FAMILY TRANSCRIPTIONAL REGULATORY PROTEIN"/>
    <property type="match status" value="1"/>
</dbReference>
<evidence type="ECO:0000259" key="4">
    <source>
        <dbReference type="PROSITE" id="PS50042"/>
    </source>
</evidence>
<comment type="caution">
    <text evidence="6">The sequence shown here is derived from an EMBL/GenBank/DDBJ whole genome shotgun (WGS) entry which is preliminary data.</text>
</comment>
<dbReference type="InterPro" id="IPR000595">
    <property type="entry name" value="cNMP-bd_dom"/>
</dbReference>
<reference evidence="6 7" key="1">
    <citation type="submission" date="2019-03" db="EMBL/GenBank/DDBJ databases">
        <title>Genomic Encyclopedia of Type Strains, Phase IV (KMG-IV): sequencing the most valuable type-strain genomes for metagenomic binning, comparative biology and taxonomic classification.</title>
        <authorList>
            <person name="Goeker M."/>
        </authorList>
    </citation>
    <scope>NUCLEOTIDE SEQUENCE [LARGE SCALE GENOMIC DNA]</scope>
    <source>
        <strain evidence="6 7">DSM 24455</strain>
    </source>
</reference>
<dbReference type="InterPro" id="IPR014710">
    <property type="entry name" value="RmlC-like_jellyroll"/>
</dbReference>
<name>A0A4R7KTT4_9CLOT</name>
<dbReference type="AlphaFoldDB" id="A0A4R7KTT4"/>
<dbReference type="GO" id="GO:0005829">
    <property type="term" value="C:cytosol"/>
    <property type="evidence" value="ECO:0007669"/>
    <property type="project" value="TreeGrafter"/>
</dbReference>
<keyword evidence="2" id="KW-0238">DNA-binding</keyword>
<keyword evidence="3" id="KW-0804">Transcription</keyword>
<dbReference type="OrthoDB" id="3176638at2"/>
<protein>
    <submittedName>
        <fullName evidence="6">CRP-like cAMP-binding protein</fullName>
    </submittedName>
</protein>
<dbReference type="Pfam" id="PF13545">
    <property type="entry name" value="HTH_Crp_2"/>
    <property type="match status" value="1"/>
</dbReference>
<dbReference type="RefSeq" id="WP_133627789.1">
    <property type="nucleotide sequence ID" value="NZ_SOAZ01000007.1"/>
</dbReference>
<dbReference type="SUPFAM" id="SSF51206">
    <property type="entry name" value="cAMP-binding domain-like"/>
    <property type="match status" value="1"/>
</dbReference>
<evidence type="ECO:0000256" key="1">
    <source>
        <dbReference type="ARBA" id="ARBA00023015"/>
    </source>
</evidence>
<dbReference type="EMBL" id="SOAZ01000007">
    <property type="protein sequence ID" value="TDT61308.1"/>
    <property type="molecule type" value="Genomic_DNA"/>
</dbReference>
<organism evidence="6 7">
    <name type="scientific">Fonticella tunisiensis</name>
    <dbReference type="NCBI Taxonomy" id="1096341"/>
    <lineage>
        <taxon>Bacteria</taxon>
        <taxon>Bacillati</taxon>
        <taxon>Bacillota</taxon>
        <taxon>Clostridia</taxon>
        <taxon>Eubacteriales</taxon>
        <taxon>Clostridiaceae</taxon>
        <taxon>Fonticella</taxon>
    </lineage>
</organism>
<dbReference type="GO" id="GO:0003700">
    <property type="term" value="F:DNA-binding transcription factor activity"/>
    <property type="evidence" value="ECO:0007669"/>
    <property type="project" value="TreeGrafter"/>
</dbReference>
<dbReference type="PROSITE" id="PS51063">
    <property type="entry name" value="HTH_CRP_2"/>
    <property type="match status" value="1"/>
</dbReference>